<dbReference type="Proteomes" id="UP000703038">
    <property type="component" value="Unassembled WGS sequence"/>
</dbReference>
<evidence type="ECO:0000313" key="1">
    <source>
        <dbReference type="EMBL" id="MBM7416263.1"/>
    </source>
</evidence>
<sequence length="111" mass="12281">MTLSLPTPLAEQSSAIAKKTSVSYPDLVMNAIVASHEVLRDLIAAANAEASSDGLFVRTRRQSAGPRSTKSFRMRRDNLEVIDQLVQDVEAESRSQLCRVAMEHYFKNGTK</sequence>
<reference evidence="1 2" key="1">
    <citation type="submission" date="2021-01" db="EMBL/GenBank/DDBJ databases">
        <title>Genomics of switchgrass bacterial isolates.</title>
        <authorList>
            <person name="Shade A."/>
        </authorList>
    </citation>
    <scope>NUCLEOTIDE SEQUENCE [LARGE SCALE GENOMIC DNA]</scope>
    <source>
        <strain evidence="1 2">PvP111</strain>
    </source>
</reference>
<dbReference type="RefSeq" id="WP_204869102.1">
    <property type="nucleotide sequence ID" value="NZ_JAFBBK010000001.1"/>
</dbReference>
<protein>
    <recommendedName>
        <fullName evidence="3">Ribbon-helix-helix protein CopG domain-containing protein</fullName>
    </recommendedName>
</protein>
<comment type="caution">
    <text evidence="1">The sequence shown here is derived from an EMBL/GenBank/DDBJ whole genome shotgun (WGS) entry which is preliminary data.</text>
</comment>
<gene>
    <name evidence="1" type="ORF">JOE42_002996</name>
</gene>
<accession>A0ABS2KWH4</accession>
<keyword evidence="2" id="KW-1185">Reference proteome</keyword>
<organism evidence="1 2">
    <name type="scientific">Rhodococcoides corynebacterioides</name>
    <dbReference type="NCBI Taxonomy" id="53972"/>
    <lineage>
        <taxon>Bacteria</taxon>
        <taxon>Bacillati</taxon>
        <taxon>Actinomycetota</taxon>
        <taxon>Actinomycetes</taxon>
        <taxon>Mycobacteriales</taxon>
        <taxon>Nocardiaceae</taxon>
        <taxon>Rhodococcoides</taxon>
    </lineage>
</organism>
<evidence type="ECO:0008006" key="3">
    <source>
        <dbReference type="Google" id="ProtNLM"/>
    </source>
</evidence>
<dbReference type="EMBL" id="JAFBBK010000001">
    <property type="protein sequence ID" value="MBM7416263.1"/>
    <property type="molecule type" value="Genomic_DNA"/>
</dbReference>
<name>A0ABS2KWH4_9NOCA</name>
<evidence type="ECO:0000313" key="2">
    <source>
        <dbReference type="Proteomes" id="UP000703038"/>
    </source>
</evidence>
<proteinExistence type="predicted"/>